<dbReference type="InterPro" id="IPR018060">
    <property type="entry name" value="HTH_AraC"/>
</dbReference>
<dbReference type="SMART" id="SM00342">
    <property type="entry name" value="HTH_ARAC"/>
    <property type="match status" value="1"/>
</dbReference>
<keyword evidence="3" id="KW-0804">Transcription</keyword>
<dbReference type="InterPro" id="IPR050204">
    <property type="entry name" value="AraC_XylS_family_regulators"/>
</dbReference>
<organism evidence="5 6">
    <name type="scientific">Paraburkholderia humisilvae</name>
    <dbReference type="NCBI Taxonomy" id="627669"/>
    <lineage>
        <taxon>Bacteria</taxon>
        <taxon>Pseudomonadati</taxon>
        <taxon>Pseudomonadota</taxon>
        <taxon>Betaproteobacteria</taxon>
        <taxon>Burkholderiales</taxon>
        <taxon>Burkholderiaceae</taxon>
        <taxon>Paraburkholderia</taxon>
    </lineage>
</organism>
<dbReference type="EMBL" id="CADIKH010000067">
    <property type="protein sequence ID" value="CAB3773028.1"/>
    <property type="molecule type" value="Genomic_DNA"/>
</dbReference>
<feature type="domain" description="HTH araC/xylS-type" evidence="4">
    <location>
        <begin position="165"/>
        <end position="263"/>
    </location>
</feature>
<dbReference type="PANTHER" id="PTHR46796">
    <property type="entry name" value="HTH-TYPE TRANSCRIPTIONAL ACTIVATOR RHAS-RELATED"/>
    <property type="match status" value="1"/>
</dbReference>
<evidence type="ECO:0000313" key="5">
    <source>
        <dbReference type="EMBL" id="CAB3773028.1"/>
    </source>
</evidence>
<dbReference type="InterPro" id="IPR009057">
    <property type="entry name" value="Homeodomain-like_sf"/>
</dbReference>
<protein>
    <submittedName>
        <fullName evidence="5">HTH-type transcriptional activator RhaS</fullName>
    </submittedName>
</protein>
<dbReference type="GO" id="GO:0003700">
    <property type="term" value="F:DNA-binding transcription factor activity"/>
    <property type="evidence" value="ECO:0007669"/>
    <property type="project" value="InterPro"/>
</dbReference>
<evidence type="ECO:0000313" key="6">
    <source>
        <dbReference type="Proteomes" id="UP000494363"/>
    </source>
</evidence>
<keyword evidence="6" id="KW-1185">Reference proteome</keyword>
<sequence length="271" mass="30364">MRFLSTFGGLIASSSFAFIWTEKIETALHLDRLYGLFVAGGPVVGQALHDEILLAWLRRTCRLTRNVFRVGEGRHLLEAVSEKRHLSNTRGAEVMLSRAAEFAVGRKIMRSKPIRSLNGALGTIDEEVDASARRWVTEPLKRRASNPFGDIIRRREAYSVSEKIQASARWLGMNGHRQVGIDEAARIAVMSERNFLRRFKAELGLTPSDYLLYVRLDMACRMLAETTLPVGAVALRCGAGSGGQLAKLFRKHIGKTPTAYRVDHRQEDTLE</sequence>
<evidence type="ECO:0000256" key="3">
    <source>
        <dbReference type="ARBA" id="ARBA00023163"/>
    </source>
</evidence>
<dbReference type="Gene3D" id="1.10.10.60">
    <property type="entry name" value="Homeodomain-like"/>
    <property type="match status" value="2"/>
</dbReference>
<evidence type="ECO:0000259" key="4">
    <source>
        <dbReference type="PROSITE" id="PS01124"/>
    </source>
</evidence>
<dbReference type="Pfam" id="PF12833">
    <property type="entry name" value="HTH_18"/>
    <property type="match status" value="1"/>
</dbReference>
<dbReference type="PROSITE" id="PS01124">
    <property type="entry name" value="HTH_ARAC_FAMILY_2"/>
    <property type="match status" value="1"/>
</dbReference>
<dbReference type="GO" id="GO:0043565">
    <property type="term" value="F:sequence-specific DNA binding"/>
    <property type="evidence" value="ECO:0007669"/>
    <property type="project" value="InterPro"/>
</dbReference>
<dbReference type="Proteomes" id="UP000494363">
    <property type="component" value="Unassembled WGS sequence"/>
</dbReference>
<accession>A0A6J5F2K0</accession>
<dbReference type="RefSeq" id="WP_175232430.1">
    <property type="nucleotide sequence ID" value="NZ_CADIKH010000067.1"/>
</dbReference>
<name>A0A6J5F2K0_9BURK</name>
<gene>
    <name evidence="5" type="primary">rhaS_32</name>
    <name evidence="5" type="ORF">LMG29542_07079</name>
</gene>
<dbReference type="PANTHER" id="PTHR46796:SF14">
    <property type="entry name" value="TRANSCRIPTIONAL REGULATORY PROTEIN"/>
    <property type="match status" value="1"/>
</dbReference>
<evidence type="ECO:0000256" key="1">
    <source>
        <dbReference type="ARBA" id="ARBA00023015"/>
    </source>
</evidence>
<proteinExistence type="predicted"/>
<evidence type="ECO:0000256" key="2">
    <source>
        <dbReference type="ARBA" id="ARBA00023125"/>
    </source>
</evidence>
<reference evidence="5 6" key="1">
    <citation type="submission" date="2020-04" db="EMBL/GenBank/DDBJ databases">
        <authorList>
            <person name="De Canck E."/>
        </authorList>
    </citation>
    <scope>NUCLEOTIDE SEQUENCE [LARGE SCALE GENOMIC DNA]</scope>
    <source>
        <strain evidence="5 6">LMG 29542</strain>
    </source>
</reference>
<keyword evidence="2" id="KW-0238">DNA-binding</keyword>
<dbReference type="AlphaFoldDB" id="A0A6J5F2K0"/>
<keyword evidence="1" id="KW-0805">Transcription regulation</keyword>
<dbReference type="SUPFAM" id="SSF46689">
    <property type="entry name" value="Homeodomain-like"/>
    <property type="match status" value="2"/>
</dbReference>